<accession>R0JXG2</accession>
<dbReference type="PANTHER" id="PTHR28535:SF1">
    <property type="entry name" value="PROTEIN ZGRF1"/>
    <property type="match status" value="1"/>
</dbReference>
<organism evidence="2 3">
    <name type="scientific">Anas platyrhynchos</name>
    <name type="common">Mallard</name>
    <name type="synonym">Anas boschas</name>
    <dbReference type="NCBI Taxonomy" id="8839"/>
    <lineage>
        <taxon>Eukaryota</taxon>
        <taxon>Metazoa</taxon>
        <taxon>Chordata</taxon>
        <taxon>Craniata</taxon>
        <taxon>Vertebrata</taxon>
        <taxon>Euteleostomi</taxon>
        <taxon>Archelosauria</taxon>
        <taxon>Archosauria</taxon>
        <taxon>Dinosauria</taxon>
        <taxon>Saurischia</taxon>
        <taxon>Theropoda</taxon>
        <taxon>Coelurosauria</taxon>
        <taxon>Aves</taxon>
        <taxon>Neognathae</taxon>
        <taxon>Galloanserae</taxon>
        <taxon>Anseriformes</taxon>
        <taxon>Anatidae</taxon>
        <taxon>Anatinae</taxon>
        <taxon>Anas</taxon>
    </lineage>
</organism>
<evidence type="ECO:0000256" key="1">
    <source>
        <dbReference type="SAM" id="MobiDB-lite"/>
    </source>
</evidence>
<feature type="region of interest" description="Disordered" evidence="1">
    <location>
        <begin position="357"/>
        <end position="392"/>
    </location>
</feature>
<dbReference type="PANTHER" id="PTHR28535">
    <property type="entry name" value="ZINC FINGER GRF-TYPE CONTAINING 1"/>
    <property type="match status" value="1"/>
</dbReference>
<dbReference type="AlphaFoldDB" id="R0JXG2"/>
<protein>
    <submittedName>
        <fullName evidence="2">Uncharacterized protein C4orf21</fullName>
    </submittedName>
</protein>
<name>R0JXG2_ANAPL</name>
<feature type="non-terminal residue" evidence="2">
    <location>
        <position position="1"/>
    </location>
</feature>
<reference evidence="3" key="1">
    <citation type="journal article" date="2013" name="Nat. Genet.">
        <title>The duck genome and transcriptome provide insight into an avian influenza virus reservoir species.</title>
        <authorList>
            <person name="Huang Y."/>
            <person name="Li Y."/>
            <person name="Burt D.W."/>
            <person name="Chen H."/>
            <person name="Zhang Y."/>
            <person name="Qian W."/>
            <person name="Kim H."/>
            <person name="Gan S."/>
            <person name="Zhao Y."/>
            <person name="Li J."/>
            <person name="Yi K."/>
            <person name="Feng H."/>
            <person name="Zhu P."/>
            <person name="Li B."/>
            <person name="Liu Q."/>
            <person name="Fairley S."/>
            <person name="Magor K.E."/>
            <person name="Du Z."/>
            <person name="Hu X."/>
            <person name="Goodman L."/>
            <person name="Tafer H."/>
            <person name="Vignal A."/>
            <person name="Lee T."/>
            <person name="Kim K.W."/>
            <person name="Sheng Z."/>
            <person name="An Y."/>
            <person name="Searle S."/>
            <person name="Herrero J."/>
            <person name="Groenen M.A."/>
            <person name="Crooijmans R.P."/>
            <person name="Faraut T."/>
            <person name="Cai Q."/>
            <person name="Webster R.G."/>
            <person name="Aldridge J.R."/>
            <person name="Warren W.C."/>
            <person name="Bartschat S."/>
            <person name="Kehr S."/>
            <person name="Marz M."/>
            <person name="Stadler P.F."/>
            <person name="Smith J."/>
            <person name="Kraus R.H."/>
            <person name="Zhao Y."/>
            <person name="Ren L."/>
            <person name="Fei J."/>
            <person name="Morisson M."/>
            <person name="Kaiser P."/>
            <person name="Griffin D.K."/>
            <person name="Rao M."/>
            <person name="Pitel F."/>
            <person name="Wang J."/>
            <person name="Li N."/>
        </authorList>
    </citation>
    <scope>NUCLEOTIDE SEQUENCE [LARGE SCALE GENOMIC DNA]</scope>
</reference>
<proteinExistence type="predicted"/>
<feature type="compositionally biased region" description="Polar residues" evidence="1">
    <location>
        <begin position="357"/>
        <end position="372"/>
    </location>
</feature>
<evidence type="ECO:0000313" key="2">
    <source>
        <dbReference type="EMBL" id="EOB01972.1"/>
    </source>
</evidence>
<sequence>QVNAGDNLESERYLITVEAVKVNEKPCEDQPRKAEIIEVNRNGVKPGILPSRHLSVGLKRKFTGFQGPRQVEKKTPTMEDEENPATSFVSKQCQGIFPSKFCITSPLFSTIGEKNAETKLSTDFHDDELTNNNRDHGPFSLVSPQFLDTCNEIEKRSSHQSIVKPESPLITGHTKSYNQTTGRGAVSQNIRSTAQIIALLKSKTTQACREEATPEVTKRLSRFQVPENTNSLCNPKSTTLPAFSGNSDKRLAQNIQNLHSTKETVNDKKGWNAETLLNLSEPCDKEVTGQRHGEKANNLSQDLWDPCNTNSSFLSESTINRLHESQFVPSRSTSPTIFETHLSTHRKHLVTVGLQENSSVKSESHLQPQQSSERVHRASGVSEDITLTEKSPDSLEREVAQNTALRLHSCCEKEEIRCSTLDRESDGNTCAAGVPLQLCDSVRERERIVEDSANQTQITAEFLDERNNLIEMNENQLSVKAMNNKDDLDGCTANTANGMPGIKNKHSDLLPDDTNVIECHPESGMFENTESIPCITTSKIISTVEKRTEEDVMQLGCTKSPDNDLEHFWGTKSDDTKPGSPLLALSQQSDPCCGLFQYIAEDHQNVFGISCKEDTLVSRSAIYPLGKGHSAPEEAEIGETEVENVESINALHEACKGERIGMDCLKCTAMAENSSDLPDLVNNIALLRALSQHSTALESLQKMEENNSMVYE</sequence>
<dbReference type="EMBL" id="KB743012">
    <property type="protein sequence ID" value="EOB01972.1"/>
    <property type="molecule type" value="Genomic_DNA"/>
</dbReference>
<dbReference type="InterPro" id="IPR052800">
    <property type="entry name" value="DNA_Repair_Helicase_ZGRF1"/>
</dbReference>
<dbReference type="GO" id="GO:0006302">
    <property type="term" value="P:double-strand break repair"/>
    <property type="evidence" value="ECO:0007669"/>
    <property type="project" value="TreeGrafter"/>
</dbReference>
<dbReference type="Proteomes" id="UP000296049">
    <property type="component" value="Unassembled WGS sequence"/>
</dbReference>
<feature type="non-terminal residue" evidence="2">
    <location>
        <position position="712"/>
    </location>
</feature>
<keyword evidence="3" id="KW-1185">Reference proteome</keyword>
<gene>
    <name evidence="2" type="ORF">Anapl_12244</name>
</gene>
<dbReference type="GO" id="GO:0035861">
    <property type="term" value="C:site of double-strand break"/>
    <property type="evidence" value="ECO:0007669"/>
    <property type="project" value="TreeGrafter"/>
</dbReference>
<evidence type="ECO:0000313" key="3">
    <source>
        <dbReference type="Proteomes" id="UP000296049"/>
    </source>
</evidence>
<dbReference type="GO" id="GO:0005634">
    <property type="term" value="C:nucleus"/>
    <property type="evidence" value="ECO:0007669"/>
    <property type="project" value="TreeGrafter"/>
</dbReference>